<reference evidence="1" key="1">
    <citation type="submission" date="2021-01" db="EMBL/GenBank/DDBJ databases">
        <title>Phytophthora aleatoria, a newly-described species from Pinus radiata is distinct from Phytophthora cactorum isolates based on comparative genomics.</title>
        <authorList>
            <person name="Mcdougal R."/>
            <person name="Panda P."/>
            <person name="Williams N."/>
            <person name="Studholme D.J."/>
        </authorList>
    </citation>
    <scope>NUCLEOTIDE SEQUENCE</scope>
    <source>
        <strain evidence="1">NZFS 4037</strain>
    </source>
</reference>
<proteinExistence type="predicted"/>
<organism evidence="1 2">
    <name type="scientific">Phytophthora aleatoria</name>
    <dbReference type="NCBI Taxonomy" id="2496075"/>
    <lineage>
        <taxon>Eukaryota</taxon>
        <taxon>Sar</taxon>
        <taxon>Stramenopiles</taxon>
        <taxon>Oomycota</taxon>
        <taxon>Peronosporomycetes</taxon>
        <taxon>Peronosporales</taxon>
        <taxon>Peronosporaceae</taxon>
        <taxon>Phytophthora</taxon>
    </lineage>
</organism>
<protein>
    <submittedName>
        <fullName evidence="1">Uncharacterized protein</fullName>
    </submittedName>
</protein>
<evidence type="ECO:0000313" key="1">
    <source>
        <dbReference type="EMBL" id="KAG6962771.1"/>
    </source>
</evidence>
<gene>
    <name evidence="1" type="ORF">JG688_00008447</name>
</gene>
<dbReference type="Proteomes" id="UP000709295">
    <property type="component" value="Unassembled WGS sequence"/>
</dbReference>
<comment type="caution">
    <text evidence="1">The sequence shown here is derived from an EMBL/GenBank/DDBJ whole genome shotgun (WGS) entry which is preliminary data.</text>
</comment>
<keyword evidence="2" id="KW-1185">Reference proteome</keyword>
<name>A0A8J5IR42_9STRA</name>
<sequence length="150" mass="17160">MYWFHVIQKVLKYATDMSAVFDNLYDMQYALRHDFEAITEHTIAKWRDLTRGPSVHNVIDHAIRREVNSQRFAKGQAFYTPKGYAATNNPLKQQHRRLKVECPDGPQSPHVLIKGLGRGNSCTVRVPLRARALSVQRRSSSALTSRAGIR</sequence>
<accession>A0A8J5IR42</accession>
<dbReference type="AlphaFoldDB" id="A0A8J5IR42"/>
<dbReference type="EMBL" id="JAENGY010000446">
    <property type="protein sequence ID" value="KAG6962771.1"/>
    <property type="molecule type" value="Genomic_DNA"/>
</dbReference>
<evidence type="ECO:0000313" key="2">
    <source>
        <dbReference type="Proteomes" id="UP000709295"/>
    </source>
</evidence>